<dbReference type="Gene3D" id="3.80.10.10">
    <property type="entry name" value="Ribonuclease Inhibitor"/>
    <property type="match status" value="1"/>
</dbReference>
<feature type="signal peptide" evidence="1">
    <location>
        <begin position="1"/>
        <end position="23"/>
    </location>
</feature>
<dbReference type="EMBL" id="CP144745">
    <property type="protein sequence ID" value="WVZ54222.1"/>
    <property type="molecule type" value="Genomic_DNA"/>
</dbReference>
<dbReference type="AlphaFoldDB" id="A0AAQ3PLJ0"/>
<organism evidence="2 3">
    <name type="scientific">Paspalum notatum var. saurae</name>
    <dbReference type="NCBI Taxonomy" id="547442"/>
    <lineage>
        <taxon>Eukaryota</taxon>
        <taxon>Viridiplantae</taxon>
        <taxon>Streptophyta</taxon>
        <taxon>Embryophyta</taxon>
        <taxon>Tracheophyta</taxon>
        <taxon>Spermatophyta</taxon>
        <taxon>Magnoliopsida</taxon>
        <taxon>Liliopsida</taxon>
        <taxon>Poales</taxon>
        <taxon>Poaceae</taxon>
        <taxon>PACMAD clade</taxon>
        <taxon>Panicoideae</taxon>
        <taxon>Andropogonodae</taxon>
        <taxon>Paspaleae</taxon>
        <taxon>Paspalinae</taxon>
        <taxon>Paspalum</taxon>
    </lineage>
</organism>
<accession>A0AAQ3PLJ0</accession>
<reference evidence="2 3" key="1">
    <citation type="submission" date="2024-02" db="EMBL/GenBank/DDBJ databases">
        <title>High-quality chromosome-scale genome assembly of Pensacola bahiagrass (Paspalum notatum Flugge var. saurae).</title>
        <authorList>
            <person name="Vega J.M."/>
            <person name="Podio M."/>
            <person name="Orjuela J."/>
            <person name="Siena L.A."/>
            <person name="Pessino S.C."/>
            <person name="Combes M.C."/>
            <person name="Mariac C."/>
            <person name="Albertini E."/>
            <person name="Pupilli F."/>
            <person name="Ortiz J.P.A."/>
            <person name="Leblanc O."/>
        </authorList>
    </citation>
    <scope>NUCLEOTIDE SEQUENCE [LARGE SCALE GENOMIC DNA]</scope>
    <source>
        <strain evidence="2">R1</strain>
        <tissue evidence="2">Leaf</tissue>
    </source>
</reference>
<name>A0AAQ3PLJ0_PASNO</name>
<evidence type="ECO:0008006" key="4">
    <source>
        <dbReference type="Google" id="ProtNLM"/>
    </source>
</evidence>
<dbReference type="InterPro" id="IPR032675">
    <property type="entry name" value="LRR_dom_sf"/>
</dbReference>
<dbReference type="PANTHER" id="PTHR47186:SF49">
    <property type="entry name" value="NB-ARC DOMAIN-CONTAINING PROTEIN"/>
    <property type="match status" value="1"/>
</dbReference>
<gene>
    <name evidence="2" type="ORF">U9M48_005053</name>
</gene>
<evidence type="ECO:0000313" key="2">
    <source>
        <dbReference type="EMBL" id="WVZ54222.1"/>
    </source>
</evidence>
<protein>
    <recommendedName>
        <fullName evidence="4">Disease resistance protein</fullName>
    </recommendedName>
</protein>
<dbReference type="Proteomes" id="UP001341281">
    <property type="component" value="Chromosome 01"/>
</dbReference>
<keyword evidence="3" id="KW-1185">Reference proteome</keyword>
<proteinExistence type="predicted"/>
<evidence type="ECO:0000313" key="3">
    <source>
        <dbReference type="Proteomes" id="UP001341281"/>
    </source>
</evidence>
<evidence type="ECO:0000256" key="1">
    <source>
        <dbReference type="SAM" id="SignalP"/>
    </source>
</evidence>
<sequence>MMSTTVVPLGILRILMMDDLSWCTELPNGLCELPCLELLTIDRAPAIKRVGHEFMCCSHSQHVAAMFPRLLELYFIGMMELEEWEWEEKLHAMPILEKPLLQRCKLRRVPSGLALHARVLKKLCVYDVKHLSSLENFPSVVHLQVFRHVDLDTICNLPKLQKLAIHECPKMKVLDGLPALQRLELEDYDMETVPRYLQDVKPWYLLLDCSLWLLTCIAAEKSSPEWDKFNHIQQVKAYAYGEDSPRKWYVLYTREPFRFETNISRSAIVQSATPIVI</sequence>
<keyword evidence="1" id="KW-0732">Signal</keyword>
<feature type="chain" id="PRO_5042956896" description="Disease resistance protein" evidence="1">
    <location>
        <begin position="24"/>
        <end position="277"/>
    </location>
</feature>
<dbReference type="SUPFAM" id="SSF52058">
    <property type="entry name" value="L domain-like"/>
    <property type="match status" value="1"/>
</dbReference>
<dbReference type="PANTHER" id="PTHR47186">
    <property type="entry name" value="LEUCINE-RICH REPEAT-CONTAINING PROTEIN 57"/>
    <property type="match status" value="1"/>
</dbReference>